<keyword evidence="5" id="KW-1185">Reference proteome</keyword>
<feature type="domain" description="YukD-like N-terminal" evidence="3">
    <location>
        <begin position="111"/>
        <end position="193"/>
    </location>
</feature>
<accession>A0A1H2AIK4</accession>
<proteinExistence type="predicted"/>
<dbReference type="SUPFAM" id="SSF54495">
    <property type="entry name" value="UBC-like"/>
    <property type="match status" value="1"/>
</dbReference>
<dbReference type="EMBL" id="LT629758">
    <property type="protein sequence ID" value="SDT45714.1"/>
    <property type="molecule type" value="Genomic_DNA"/>
</dbReference>
<dbReference type="InterPro" id="IPR016135">
    <property type="entry name" value="UBQ-conjugating_enzyme/RWD"/>
</dbReference>
<organism evidence="4 5">
    <name type="scientific">Actinoplanes derwentensis</name>
    <dbReference type="NCBI Taxonomy" id="113562"/>
    <lineage>
        <taxon>Bacteria</taxon>
        <taxon>Bacillati</taxon>
        <taxon>Actinomycetota</taxon>
        <taxon>Actinomycetes</taxon>
        <taxon>Micromonosporales</taxon>
        <taxon>Micromonosporaceae</taxon>
        <taxon>Actinoplanes</taxon>
    </lineage>
</organism>
<dbReference type="InterPro" id="IPR045487">
    <property type="entry name" value="fvmYukD-like_N"/>
</dbReference>
<feature type="domain" description="Effector-associated" evidence="2">
    <location>
        <begin position="1"/>
        <end position="87"/>
    </location>
</feature>
<dbReference type="OrthoDB" id="3685646at2"/>
<dbReference type="InterPro" id="IPR045430">
    <property type="entry name" value="EAD1"/>
</dbReference>
<name>A0A1H2AIK4_9ACTN</name>
<evidence type="ECO:0000259" key="2">
    <source>
        <dbReference type="Pfam" id="PF19955"/>
    </source>
</evidence>
<gene>
    <name evidence="4" type="ORF">SAMN04489716_3884</name>
</gene>
<dbReference type="STRING" id="113562.SAMN04489716_3884"/>
<dbReference type="Pfam" id="PF19955">
    <property type="entry name" value="EAD1"/>
    <property type="match status" value="1"/>
</dbReference>
<dbReference type="CDD" id="cd00195">
    <property type="entry name" value="UBCc_UEV"/>
    <property type="match status" value="1"/>
</dbReference>
<feature type="region of interest" description="Disordered" evidence="1">
    <location>
        <begin position="457"/>
        <end position="478"/>
    </location>
</feature>
<reference evidence="4 5" key="1">
    <citation type="submission" date="2016-10" db="EMBL/GenBank/DDBJ databases">
        <authorList>
            <person name="de Groot N.N."/>
        </authorList>
    </citation>
    <scope>NUCLEOTIDE SEQUENCE [LARGE SCALE GENOMIC DNA]</scope>
    <source>
        <strain evidence="4 5">DSM 43941</strain>
    </source>
</reference>
<feature type="region of interest" description="Disordered" evidence="1">
    <location>
        <begin position="86"/>
        <end position="106"/>
    </location>
</feature>
<evidence type="ECO:0000313" key="4">
    <source>
        <dbReference type="EMBL" id="SDT45714.1"/>
    </source>
</evidence>
<sequence length="478" mass="51001">MTLSPKEQGQLRGALINAYGSPPAVVLADIGLPPAVIPAGNLDPVTAWLQIIQNIAAGGPVDFPTLIGRALEDFPVNPVLVELQGRCAPPTPPPEPAAGPGEPRRDPYGVSTNVQAFFLASGEEERHVIMAKLGDLEPRLRSGTNSTILLEFASTDVERVMAILDPLPLEWTLVAPGEPAYLISHLIGVGPDGRRFRLGDLPAAMRVEDVTASVLSEYPSAGGSRRAVADRVLSNGQGERMRPDQTLHEAGVRDGEQVRVGYETNAGAVNPALRFEALTRARNQLLEFTAANGWGLAAESAEAATAYEVTFTRASFGPPPPPAGPVLVHEHHVLIEFGPDFPQSAPTVFWLSPIFHPNVFPNYDSDRAQARPQLRGYVCLGELEEAYQPGFDLGDLCLTLLDIAGFGNYSLQVPTGDVVRTDSGLVVMGSGNALDVAAAAWVRDNQGELAAIGGRLLDPPGPDPARRGYRPRMEPFHG</sequence>
<evidence type="ECO:0000259" key="3">
    <source>
        <dbReference type="Pfam" id="PF20006"/>
    </source>
</evidence>
<dbReference type="Proteomes" id="UP000198688">
    <property type="component" value="Chromosome I"/>
</dbReference>
<evidence type="ECO:0000313" key="5">
    <source>
        <dbReference type="Proteomes" id="UP000198688"/>
    </source>
</evidence>
<evidence type="ECO:0000256" key="1">
    <source>
        <dbReference type="SAM" id="MobiDB-lite"/>
    </source>
</evidence>
<dbReference type="Pfam" id="PF20006">
    <property type="entry name" value="fvmYukDl_N"/>
    <property type="match status" value="1"/>
</dbReference>
<dbReference type="AlphaFoldDB" id="A0A1H2AIK4"/>
<dbReference type="RefSeq" id="WP_092545932.1">
    <property type="nucleotide sequence ID" value="NZ_BOMJ01000115.1"/>
</dbReference>
<protein>
    <submittedName>
        <fullName evidence="4">Uncharacterized protein</fullName>
    </submittedName>
</protein>
<dbReference type="Gene3D" id="3.10.110.10">
    <property type="entry name" value="Ubiquitin Conjugating Enzyme"/>
    <property type="match status" value="1"/>
</dbReference>